<accession>A0A075UHB2</accession>
<feature type="region of interest" description="Disordered" evidence="1">
    <location>
        <begin position="1"/>
        <end position="30"/>
    </location>
</feature>
<protein>
    <submittedName>
        <fullName evidence="3">Conserved putative membrane protein</fullName>
    </submittedName>
</protein>
<name>A0A075UHB2_9PSEU</name>
<keyword evidence="2" id="KW-0472">Membrane</keyword>
<dbReference type="EMBL" id="CP008953">
    <property type="protein sequence ID" value="AIG73402.1"/>
    <property type="molecule type" value="Genomic_DNA"/>
</dbReference>
<feature type="transmembrane region" description="Helical" evidence="2">
    <location>
        <begin position="41"/>
        <end position="63"/>
    </location>
</feature>
<evidence type="ECO:0000313" key="3">
    <source>
        <dbReference type="EMBL" id="AIG73402.1"/>
    </source>
</evidence>
<dbReference type="KEGG" id="aja:AJAP_02380"/>
<dbReference type="Proteomes" id="UP000028492">
    <property type="component" value="Chromosome"/>
</dbReference>
<feature type="compositionally biased region" description="Pro residues" evidence="1">
    <location>
        <begin position="17"/>
        <end position="30"/>
    </location>
</feature>
<dbReference type="RefSeq" id="WP_038507834.1">
    <property type="nucleotide sequence ID" value="NZ_CP008953.1"/>
</dbReference>
<sequence>MTTTPTGGTPEYDPFHAPAPLPSMPEAAPPTPFPKPAPLSVLARVSIVLGVVLALGLGSLAAWGISRSSSFATVEAGKCLYLTDEAGGNQSYTTASCSSNRATFRIDEVRTGSSDCRDADYIQFELYGTSSSRTAKKTLCLALNVETGDCLRDVVHETRIAKVRCTDISAEARAVVTRGSSETACSSEDTALHYTGPPERTVCLRPTGENI</sequence>
<evidence type="ECO:0000313" key="4">
    <source>
        <dbReference type="Proteomes" id="UP000028492"/>
    </source>
</evidence>
<evidence type="ECO:0000256" key="2">
    <source>
        <dbReference type="SAM" id="Phobius"/>
    </source>
</evidence>
<gene>
    <name evidence="3" type="ORF">AJAP_02380</name>
</gene>
<keyword evidence="2" id="KW-1133">Transmembrane helix</keyword>
<organism evidence="3 4">
    <name type="scientific">Amycolatopsis japonica</name>
    <dbReference type="NCBI Taxonomy" id="208439"/>
    <lineage>
        <taxon>Bacteria</taxon>
        <taxon>Bacillati</taxon>
        <taxon>Actinomycetota</taxon>
        <taxon>Actinomycetes</taxon>
        <taxon>Pseudonocardiales</taxon>
        <taxon>Pseudonocardiaceae</taxon>
        <taxon>Amycolatopsis</taxon>
        <taxon>Amycolatopsis japonica group</taxon>
    </lineage>
</organism>
<dbReference type="AlphaFoldDB" id="A0A075UHB2"/>
<evidence type="ECO:0000256" key="1">
    <source>
        <dbReference type="SAM" id="MobiDB-lite"/>
    </source>
</evidence>
<proteinExistence type="predicted"/>
<dbReference type="HOGENOM" id="CLU_1302784_0_0_11"/>
<keyword evidence="2" id="KW-0812">Transmembrane</keyword>
<reference evidence="3 4" key="1">
    <citation type="journal article" date="2014" name="J. Biotechnol.">
        <title>Complete genome sequence of the actinobacterium Amycolatopsis japonica MG417-CF17(T) (=DSM 44213T) producing (S,S)-N,N'-ethylenediaminedisuccinic acid.</title>
        <authorList>
            <person name="Stegmann E."/>
            <person name="Albersmeier A."/>
            <person name="Spohn M."/>
            <person name="Gert H."/>
            <person name="Weber T."/>
            <person name="Wohlleben W."/>
            <person name="Kalinowski J."/>
            <person name="Ruckert C."/>
        </authorList>
    </citation>
    <scope>NUCLEOTIDE SEQUENCE [LARGE SCALE GENOMIC DNA]</scope>
    <source>
        <strain evidence="4">MG417-CF17 (DSM 44213)</strain>
    </source>
</reference>
<keyword evidence="4" id="KW-1185">Reference proteome</keyword>
<dbReference type="eggNOG" id="ENOG50342TG">
    <property type="taxonomic scope" value="Bacteria"/>
</dbReference>